<dbReference type="Pfam" id="PF13850">
    <property type="entry name" value="ERGIC_N"/>
    <property type="match status" value="1"/>
</dbReference>
<evidence type="ECO:0000256" key="3">
    <source>
        <dbReference type="ARBA" id="ARBA00022692"/>
    </source>
</evidence>
<dbReference type="STRING" id="312017.Q234K9"/>
<reference evidence="10" key="1">
    <citation type="journal article" date="2006" name="PLoS Biol.">
        <title>Macronuclear genome sequence of the ciliate Tetrahymena thermophila, a model eukaryote.</title>
        <authorList>
            <person name="Eisen J.A."/>
            <person name="Coyne R.S."/>
            <person name="Wu M."/>
            <person name="Wu D."/>
            <person name="Thiagarajan M."/>
            <person name="Wortman J.R."/>
            <person name="Badger J.H."/>
            <person name="Ren Q."/>
            <person name="Amedeo P."/>
            <person name="Jones K.M."/>
            <person name="Tallon L.J."/>
            <person name="Delcher A.L."/>
            <person name="Salzberg S.L."/>
            <person name="Silva J.C."/>
            <person name="Haas B.J."/>
            <person name="Majoros W.H."/>
            <person name="Farzad M."/>
            <person name="Carlton J.M."/>
            <person name="Smith R.K. Jr."/>
            <person name="Garg J."/>
            <person name="Pearlman R.E."/>
            <person name="Karrer K.M."/>
            <person name="Sun L."/>
            <person name="Manning G."/>
            <person name="Elde N.C."/>
            <person name="Turkewitz A.P."/>
            <person name="Asai D.J."/>
            <person name="Wilkes D.E."/>
            <person name="Wang Y."/>
            <person name="Cai H."/>
            <person name="Collins K."/>
            <person name="Stewart B.A."/>
            <person name="Lee S.R."/>
            <person name="Wilamowska K."/>
            <person name="Weinberg Z."/>
            <person name="Ruzzo W.L."/>
            <person name="Wloga D."/>
            <person name="Gaertig J."/>
            <person name="Frankel J."/>
            <person name="Tsao C.-C."/>
            <person name="Gorovsky M.A."/>
            <person name="Keeling P.J."/>
            <person name="Waller R.F."/>
            <person name="Patron N.J."/>
            <person name="Cherry J.M."/>
            <person name="Stover N.A."/>
            <person name="Krieger C.J."/>
            <person name="del Toro C."/>
            <person name="Ryder H.F."/>
            <person name="Williamson S.C."/>
            <person name="Barbeau R.A."/>
            <person name="Hamilton E.P."/>
            <person name="Orias E."/>
        </authorList>
    </citation>
    <scope>NUCLEOTIDE SEQUENCE [LARGE SCALE GENOMIC DNA]</scope>
    <source>
        <strain evidence="10">SB210</strain>
    </source>
</reference>
<dbReference type="OrthoDB" id="270930at2759"/>
<comment type="subcellular location">
    <subcellularLocation>
        <location evidence="1">Membrane</location>
        <topology evidence="1">Multi-pass membrane protein</topology>
    </subcellularLocation>
</comment>
<keyword evidence="4 6" id="KW-1133">Transmembrane helix</keyword>
<dbReference type="GO" id="GO:0030134">
    <property type="term" value="C:COPII-coated ER to Golgi transport vesicle"/>
    <property type="evidence" value="ECO:0007669"/>
    <property type="project" value="TreeGrafter"/>
</dbReference>
<gene>
    <name evidence="9" type="ORF">TTHERM_00103880</name>
</gene>
<evidence type="ECO:0000256" key="2">
    <source>
        <dbReference type="ARBA" id="ARBA00005648"/>
    </source>
</evidence>
<keyword evidence="3 6" id="KW-0812">Transmembrane</keyword>
<dbReference type="PANTHER" id="PTHR10984:SF25">
    <property type="entry name" value="ENDOPLASMIC RETICULUM-GOLGI INTERMEDIATE COMPARTMENT PROTEIN 3"/>
    <property type="match status" value="1"/>
</dbReference>
<dbReference type="GO" id="GO:0016020">
    <property type="term" value="C:membrane"/>
    <property type="evidence" value="ECO:0007669"/>
    <property type="project" value="UniProtKB-SubCell"/>
</dbReference>
<dbReference type="InParanoid" id="Q234K9"/>
<evidence type="ECO:0000313" key="9">
    <source>
        <dbReference type="EMBL" id="EAR91994.1"/>
    </source>
</evidence>
<proteinExistence type="inferred from homology"/>
<dbReference type="InterPro" id="IPR039542">
    <property type="entry name" value="Erv_N"/>
</dbReference>
<sequence length="323" mass="37328">MQSFRKFDAFQKVNQDIDSSSSVGGLFSIIALAIGFILFCHEFQEWNKYTIVRKLEVQSLNQAIIKANIDLTFFNVPCSLISLDVLYQDGQQVLQDYSSTLTRIKLDRQNKEIGTETTYVEVEQENSQQKIEEVLEQIKNKEQCRIHGQLLLNTIPGSFKFRILQMKGLDEQLLKQLNINHKINKLSFGDTIKTKKIEKVLGLDKSDSEAFDESRYNYEYRCSYDNYIKILPLNAENIKELGYIRTNSFRFTMYQQVIPKEQTDIIEVSFNYQVSPINIVYQTKNKSFYSFVVQVCAIIGGIFCVFGVINTLVLNIISSINSK</sequence>
<dbReference type="HOGENOM" id="CLU_034705_0_1_1"/>
<feature type="domain" description="Endoplasmic reticulum vesicle transporter N-terminal" evidence="8">
    <location>
        <begin position="4"/>
        <end position="92"/>
    </location>
</feature>
<dbReference type="RefSeq" id="XP_001012239.1">
    <property type="nucleotide sequence ID" value="XM_001012239.3"/>
</dbReference>
<dbReference type="InterPro" id="IPR045888">
    <property type="entry name" value="Erv"/>
</dbReference>
<dbReference type="eggNOG" id="KOG2667">
    <property type="taxonomic scope" value="Eukaryota"/>
</dbReference>
<name>Q234K9_TETTS</name>
<dbReference type="GO" id="GO:0005783">
    <property type="term" value="C:endoplasmic reticulum"/>
    <property type="evidence" value="ECO:0007669"/>
    <property type="project" value="TreeGrafter"/>
</dbReference>
<evidence type="ECO:0000313" key="10">
    <source>
        <dbReference type="Proteomes" id="UP000009168"/>
    </source>
</evidence>
<evidence type="ECO:0000256" key="5">
    <source>
        <dbReference type="ARBA" id="ARBA00023136"/>
    </source>
</evidence>
<evidence type="ECO:0000256" key="4">
    <source>
        <dbReference type="ARBA" id="ARBA00022989"/>
    </source>
</evidence>
<dbReference type="EMBL" id="GG662767">
    <property type="protein sequence ID" value="EAR91994.1"/>
    <property type="molecule type" value="Genomic_DNA"/>
</dbReference>
<protein>
    <submittedName>
        <fullName evidence="9">Endoplasmic reticulum vesicle transporter</fullName>
    </submittedName>
</protein>
<feature type="domain" description="Endoplasmic reticulum vesicle transporter C-terminal" evidence="7">
    <location>
        <begin position="122"/>
        <end position="309"/>
    </location>
</feature>
<dbReference type="Proteomes" id="UP000009168">
    <property type="component" value="Unassembled WGS sequence"/>
</dbReference>
<feature type="transmembrane region" description="Helical" evidence="6">
    <location>
        <begin position="288"/>
        <end position="317"/>
    </location>
</feature>
<keyword evidence="5 6" id="KW-0472">Membrane</keyword>
<comment type="similarity">
    <text evidence="2">Belongs to the ERGIC family.</text>
</comment>
<dbReference type="InterPro" id="IPR012936">
    <property type="entry name" value="Erv_C"/>
</dbReference>
<organism evidence="9 10">
    <name type="scientific">Tetrahymena thermophila (strain SB210)</name>
    <dbReference type="NCBI Taxonomy" id="312017"/>
    <lineage>
        <taxon>Eukaryota</taxon>
        <taxon>Sar</taxon>
        <taxon>Alveolata</taxon>
        <taxon>Ciliophora</taxon>
        <taxon>Intramacronucleata</taxon>
        <taxon>Oligohymenophorea</taxon>
        <taxon>Hymenostomatida</taxon>
        <taxon>Tetrahymenina</taxon>
        <taxon>Tetrahymenidae</taxon>
        <taxon>Tetrahymena</taxon>
    </lineage>
</organism>
<evidence type="ECO:0000256" key="6">
    <source>
        <dbReference type="SAM" id="Phobius"/>
    </source>
</evidence>
<dbReference type="AlphaFoldDB" id="Q234K9"/>
<dbReference type="OMA" id="YGHHEHE"/>
<dbReference type="Pfam" id="PF07970">
    <property type="entry name" value="COPIIcoated_ERV"/>
    <property type="match status" value="1"/>
</dbReference>
<dbReference type="GeneID" id="7841256"/>
<evidence type="ECO:0000259" key="7">
    <source>
        <dbReference type="Pfam" id="PF07970"/>
    </source>
</evidence>
<accession>Q234K9</accession>
<evidence type="ECO:0000259" key="8">
    <source>
        <dbReference type="Pfam" id="PF13850"/>
    </source>
</evidence>
<dbReference type="PANTHER" id="PTHR10984">
    <property type="entry name" value="ENDOPLASMIC RETICULUM-GOLGI INTERMEDIATE COMPARTMENT PROTEIN"/>
    <property type="match status" value="1"/>
</dbReference>
<evidence type="ECO:0000256" key="1">
    <source>
        <dbReference type="ARBA" id="ARBA00004141"/>
    </source>
</evidence>
<dbReference type="KEGG" id="tet:TTHERM_00103880"/>
<feature type="transmembrane region" description="Helical" evidence="6">
    <location>
        <begin position="21"/>
        <end position="39"/>
    </location>
</feature>
<keyword evidence="10" id="KW-1185">Reference proteome</keyword>